<organism evidence="2 3">
    <name type="scientific">Cellulomonas bogoriensis 69B4 = DSM 16987</name>
    <dbReference type="NCBI Taxonomy" id="1386082"/>
    <lineage>
        <taxon>Bacteria</taxon>
        <taxon>Bacillati</taxon>
        <taxon>Actinomycetota</taxon>
        <taxon>Actinomycetes</taxon>
        <taxon>Micrococcales</taxon>
        <taxon>Cellulomonadaceae</taxon>
        <taxon>Cellulomonas</taxon>
    </lineage>
</organism>
<accession>A0A0A0BWR1</accession>
<protein>
    <submittedName>
        <fullName evidence="2">Xylanase</fullName>
    </submittedName>
</protein>
<proteinExistence type="predicted"/>
<dbReference type="Pfam" id="PF01522">
    <property type="entry name" value="Polysacc_deac_1"/>
    <property type="match status" value="1"/>
</dbReference>
<comment type="caution">
    <text evidence="2">The sequence shown here is derived from an EMBL/GenBank/DDBJ whole genome shotgun (WGS) entry which is preliminary data.</text>
</comment>
<keyword evidence="2" id="KW-0624">Polysaccharide degradation</keyword>
<evidence type="ECO:0000313" key="2">
    <source>
        <dbReference type="EMBL" id="KGM12410.1"/>
    </source>
</evidence>
<dbReference type="PROSITE" id="PS51677">
    <property type="entry name" value="NODB"/>
    <property type="match status" value="1"/>
</dbReference>
<dbReference type="CDD" id="cd10917">
    <property type="entry name" value="CE4_NodB_like_6s_7s"/>
    <property type="match status" value="1"/>
</dbReference>
<sequence length="201" mass="21363">MVTDPGDVLETVECAPGAPSVVLTFDDGPHPPDTDTLLDVLAHEQVRAVFCLVGEQVVAHPDVVRRIVDQGHVLGNHSFHHHDMQEWAPDQVREDLQRTLEVIDGAAPGAPVPYFRAPFGHWGRAIPVATGLGMRPLGWQLAVGDWDPPGVGELVNGMTGVAPGGIVLLHDGGGDRSQTVEAVAALIPRLRADGWTFAVPG</sequence>
<keyword evidence="3" id="KW-1185">Reference proteome</keyword>
<reference evidence="2 3" key="1">
    <citation type="submission" date="2013-08" db="EMBL/GenBank/DDBJ databases">
        <title>Genome sequencing of Cellulomonas bogoriensis 69B4.</title>
        <authorList>
            <person name="Chen F."/>
            <person name="Li Y."/>
            <person name="Wang G."/>
        </authorList>
    </citation>
    <scope>NUCLEOTIDE SEQUENCE [LARGE SCALE GENOMIC DNA]</scope>
    <source>
        <strain evidence="2 3">69B4</strain>
    </source>
</reference>
<dbReference type="RefSeq" id="WP_035060737.1">
    <property type="nucleotide sequence ID" value="NZ_AXCZ01000095.1"/>
</dbReference>
<dbReference type="AlphaFoldDB" id="A0A0A0BWR1"/>
<feature type="domain" description="NodB homology" evidence="1">
    <location>
        <begin position="19"/>
        <end position="198"/>
    </location>
</feature>
<keyword evidence="2" id="KW-0858">Xylan degradation</keyword>
<keyword evidence="2" id="KW-0326">Glycosidase</keyword>
<dbReference type="InterPro" id="IPR011330">
    <property type="entry name" value="Glyco_hydro/deAcase_b/a-brl"/>
</dbReference>
<dbReference type="GO" id="GO:0016798">
    <property type="term" value="F:hydrolase activity, acting on glycosyl bonds"/>
    <property type="evidence" value="ECO:0007669"/>
    <property type="project" value="UniProtKB-KW"/>
</dbReference>
<dbReference type="GO" id="GO:0016810">
    <property type="term" value="F:hydrolase activity, acting on carbon-nitrogen (but not peptide) bonds"/>
    <property type="evidence" value="ECO:0007669"/>
    <property type="project" value="InterPro"/>
</dbReference>
<name>A0A0A0BWR1_9CELL</name>
<keyword evidence="2" id="KW-0378">Hydrolase</keyword>
<evidence type="ECO:0000259" key="1">
    <source>
        <dbReference type="PROSITE" id="PS51677"/>
    </source>
</evidence>
<dbReference type="Gene3D" id="3.20.20.370">
    <property type="entry name" value="Glycoside hydrolase/deacetylase"/>
    <property type="match status" value="1"/>
</dbReference>
<gene>
    <name evidence="2" type="ORF">N869_01685</name>
</gene>
<dbReference type="EMBL" id="AXCZ01000095">
    <property type="protein sequence ID" value="KGM12410.1"/>
    <property type="molecule type" value="Genomic_DNA"/>
</dbReference>
<evidence type="ECO:0000313" key="3">
    <source>
        <dbReference type="Proteomes" id="UP000054314"/>
    </source>
</evidence>
<dbReference type="InterPro" id="IPR050248">
    <property type="entry name" value="Polysacc_deacetylase_ArnD"/>
</dbReference>
<dbReference type="PANTHER" id="PTHR10587">
    <property type="entry name" value="GLYCOSYL TRANSFERASE-RELATED"/>
    <property type="match status" value="1"/>
</dbReference>
<dbReference type="Proteomes" id="UP000054314">
    <property type="component" value="Unassembled WGS sequence"/>
</dbReference>
<dbReference type="GO" id="GO:0045493">
    <property type="term" value="P:xylan catabolic process"/>
    <property type="evidence" value="ECO:0007669"/>
    <property type="project" value="UniProtKB-KW"/>
</dbReference>
<dbReference type="InterPro" id="IPR002509">
    <property type="entry name" value="NODB_dom"/>
</dbReference>
<dbReference type="SUPFAM" id="SSF88713">
    <property type="entry name" value="Glycoside hydrolase/deacetylase"/>
    <property type="match status" value="1"/>
</dbReference>
<keyword evidence="2" id="KW-0119">Carbohydrate metabolism</keyword>